<evidence type="ECO:0000256" key="6">
    <source>
        <dbReference type="ARBA" id="ARBA00023328"/>
    </source>
</evidence>
<dbReference type="GO" id="GO:0000775">
    <property type="term" value="C:chromosome, centromeric region"/>
    <property type="evidence" value="ECO:0007669"/>
    <property type="project" value="UniProtKB-SubCell"/>
</dbReference>
<comment type="subcellular location">
    <subcellularLocation>
        <location evidence="2">Chromosome</location>
        <location evidence="2">Centromere</location>
    </subcellularLocation>
    <subcellularLocation>
        <location evidence="1">Nucleus</location>
    </subcellularLocation>
</comment>
<organism evidence="7 8">
    <name type="scientific">Dimargaris cristalligena</name>
    <dbReference type="NCBI Taxonomy" id="215637"/>
    <lineage>
        <taxon>Eukaryota</taxon>
        <taxon>Fungi</taxon>
        <taxon>Fungi incertae sedis</taxon>
        <taxon>Zoopagomycota</taxon>
        <taxon>Kickxellomycotina</taxon>
        <taxon>Dimargaritomycetes</taxon>
        <taxon>Dimargaritales</taxon>
        <taxon>Dimargaritaceae</taxon>
        <taxon>Dimargaris</taxon>
    </lineage>
</organism>
<protein>
    <recommendedName>
        <fullName evidence="3">Centromere protein M</fullName>
    </recommendedName>
</protein>
<gene>
    <name evidence="7" type="ORF">BJ085DRAFT_36484</name>
</gene>
<dbReference type="EMBL" id="ML002826">
    <property type="protein sequence ID" value="RKP35616.1"/>
    <property type="molecule type" value="Genomic_DNA"/>
</dbReference>
<evidence type="ECO:0000313" key="8">
    <source>
        <dbReference type="Proteomes" id="UP000268162"/>
    </source>
</evidence>
<dbReference type="Proteomes" id="UP000268162">
    <property type="component" value="Unassembled WGS sequence"/>
</dbReference>
<keyword evidence="4" id="KW-0158">Chromosome</keyword>
<evidence type="ECO:0000256" key="1">
    <source>
        <dbReference type="ARBA" id="ARBA00004123"/>
    </source>
</evidence>
<evidence type="ECO:0000256" key="4">
    <source>
        <dbReference type="ARBA" id="ARBA00022454"/>
    </source>
</evidence>
<dbReference type="OrthoDB" id="2386686at2759"/>
<sequence length="190" mass="20799">MSQEAGFGFNPSEAAGSNLPLHLLLVGKQGSGKRALAQHLIDPRSPKHDLVVHTCSDLPTPLPTNQPLHVDFVVLLVNLTDLAALGDLKRQLLLVPPEYFLGRLSILATFFDRKSQHAFELVDLEVTLDEFGELPIFYVNTQDALEARHCAQLLQRALQRASGVATPLTPSVFNTLDVNEVTVTSARPTM</sequence>
<accession>A0A4P9ZQ72</accession>
<dbReference type="InterPro" id="IPR020987">
    <property type="entry name" value="Centromere_Cenp-M"/>
</dbReference>
<reference evidence="8" key="1">
    <citation type="journal article" date="2018" name="Nat. Microbiol.">
        <title>Leveraging single-cell genomics to expand the fungal tree of life.</title>
        <authorList>
            <person name="Ahrendt S.R."/>
            <person name="Quandt C.A."/>
            <person name="Ciobanu D."/>
            <person name="Clum A."/>
            <person name="Salamov A."/>
            <person name="Andreopoulos B."/>
            <person name="Cheng J.F."/>
            <person name="Woyke T."/>
            <person name="Pelin A."/>
            <person name="Henrissat B."/>
            <person name="Reynolds N.K."/>
            <person name="Benny G.L."/>
            <person name="Smith M.E."/>
            <person name="James T.Y."/>
            <person name="Grigoriev I.V."/>
        </authorList>
    </citation>
    <scope>NUCLEOTIDE SEQUENCE [LARGE SCALE GENOMIC DNA]</scope>
    <source>
        <strain evidence="8">RSA 468</strain>
    </source>
</reference>
<dbReference type="PANTHER" id="PTHR34436">
    <property type="entry name" value="CENTROMERE PROTEIN M"/>
    <property type="match status" value="1"/>
</dbReference>
<dbReference type="PANTHER" id="PTHR34436:SF1">
    <property type="entry name" value="CENTROMERE PROTEIN M"/>
    <property type="match status" value="1"/>
</dbReference>
<dbReference type="Pfam" id="PF11111">
    <property type="entry name" value="CENP-M"/>
    <property type="match status" value="1"/>
</dbReference>
<keyword evidence="6" id="KW-0137">Centromere</keyword>
<evidence type="ECO:0000313" key="7">
    <source>
        <dbReference type="EMBL" id="RKP35616.1"/>
    </source>
</evidence>
<evidence type="ECO:0000256" key="3">
    <source>
        <dbReference type="ARBA" id="ARBA00016382"/>
    </source>
</evidence>
<dbReference type="GO" id="GO:0005634">
    <property type="term" value="C:nucleus"/>
    <property type="evidence" value="ECO:0007669"/>
    <property type="project" value="UniProtKB-SubCell"/>
</dbReference>
<keyword evidence="8" id="KW-1185">Reference proteome</keyword>
<dbReference type="AlphaFoldDB" id="A0A4P9ZQ72"/>
<proteinExistence type="predicted"/>
<keyword evidence="5" id="KW-0539">Nucleus</keyword>
<dbReference type="STRING" id="215637.A0A4P9ZQ72"/>
<name>A0A4P9ZQ72_9FUNG</name>
<dbReference type="Gene3D" id="3.40.50.300">
    <property type="entry name" value="P-loop containing nucleotide triphosphate hydrolases"/>
    <property type="match status" value="1"/>
</dbReference>
<evidence type="ECO:0000256" key="5">
    <source>
        <dbReference type="ARBA" id="ARBA00023242"/>
    </source>
</evidence>
<evidence type="ECO:0000256" key="2">
    <source>
        <dbReference type="ARBA" id="ARBA00004584"/>
    </source>
</evidence>
<dbReference type="InterPro" id="IPR027417">
    <property type="entry name" value="P-loop_NTPase"/>
</dbReference>